<evidence type="ECO:0000313" key="1">
    <source>
        <dbReference type="EMBL" id="EPR74382.1"/>
    </source>
</evidence>
<dbReference type="Proteomes" id="UP000014962">
    <property type="component" value="Unassembled WGS sequence"/>
</dbReference>
<proteinExistence type="predicted"/>
<dbReference type="STRING" id="641526.ADIWIN_0483"/>
<keyword evidence="2" id="KW-1185">Reference proteome</keyword>
<accession>S7VY65</accession>
<comment type="caution">
    <text evidence="1">The sequence shown here is derived from an EMBL/GenBank/DDBJ whole genome shotgun (WGS) entry which is preliminary data.</text>
</comment>
<evidence type="ECO:0000313" key="2">
    <source>
        <dbReference type="Proteomes" id="UP000014962"/>
    </source>
</evidence>
<sequence>MGLSIESFSVSPSIKDFTDVFIDKLEIFEAFVSPQLDKIKLKDKRMKYLEICIMSV</sequence>
<name>S7VY65_9FLAO</name>
<protein>
    <submittedName>
        <fullName evidence="1">Uncharacterized protein</fullName>
    </submittedName>
</protein>
<organism evidence="1 2">
    <name type="scientific">Winogradskyella psychrotolerans RS-3</name>
    <dbReference type="NCBI Taxonomy" id="641526"/>
    <lineage>
        <taxon>Bacteria</taxon>
        <taxon>Pseudomonadati</taxon>
        <taxon>Bacteroidota</taxon>
        <taxon>Flavobacteriia</taxon>
        <taxon>Flavobacteriales</taxon>
        <taxon>Flavobacteriaceae</taxon>
        <taxon>Winogradskyella</taxon>
    </lineage>
</organism>
<reference evidence="1 2" key="1">
    <citation type="journal article" date="2013" name="Genome Announc.">
        <title>Draft Genome Sequence of Winogradskyella psychrotolerans RS-3T, Isolated from the Marine Transect of Kongsfjorden, Ny-Alesund, Svalbard, Arctic Ocean.</title>
        <authorList>
            <person name="Kumar Pinnaka A."/>
            <person name="Ara S."/>
            <person name="Singh A."/>
            <person name="Shivaji S."/>
        </authorList>
    </citation>
    <scope>NUCLEOTIDE SEQUENCE [LARGE SCALE GENOMIC DNA]</scope>
    <source>
        <strain evidence="1 2">RS-3</strain>
    </source>
</reference>
<gene>
    <name evidence="1" type="ORF">ADIWIN_0483</name>
</gene>
<dbReference type="AlphaFoldDB" id="S7VY65"/>
<dbReference type="EMBL" id="ATMR01000034">
    <property type="protein sequence ID" value="EPR74382.1"/>
    <property type="molecule type" value="Genomic_DNA"/>
</dbReference>